<dbReference type="OrthoDB" id="9779233at2"/>
<dbReference type="InterPro" id="IPR010721">
    <property type="entry name" value="UstE-like"/>
</dbReference>
<evidence type="ECO:0000313" key="3">
    <source>
        <dbReference type="Proteomes" id="UP000217265"/>
    </source>
</evidence>
<keyword evidence="1" id="KW-1133">Transmembrane helix</keyword>
<accession>A0A290Q9P2</accession>
<dbReference type="PANTHER" id="PTHR32251:SF17">
    <property type="entry name" value="STEROID 5-ALPHA REDUCTASE C-TERMINAL DOMAIN-CONTAINING PROTEIN"/>
    <property type="match status" value="1"/>
</dbReference>
<organism evidence="2 3">
    <name type="scientific">Nibricoccus aquaticus</name>
    <dbReference type="NCBI Taxonomy" id="2576891"/>
    <lineage>
        <taxon>Bacteria</taxon>
        <taxon>Pseudomonadati</taxon>
        <taxon>Verrucomicrobiota</taxon>
        <taxon>Opitutia</taxon>
        <taxon>Opitutales</taxon>
        <taxon>Opitutaceae</taxon>
        <taxon>Nibricoccus</taxon>
    </lineage>
</organism>
<dbReference type="KEGG" id="vbh:CMV30_08075"/>
<keyword evidence="1" id="KW-0472">Membrane</keyword>
<proteinExistence type="predicted"/>
<feature type="transmembrane region" description="Helical" evidence="1">
    <location>
        <begin position="194"/>
        <end position="225"/>
    </location>
</feature>
<dbReference type="PROSITE" id="PS50244">
    <property type="entry name" value="S5A_REDUCTASE"/>
    <property type="match status" value="1"/>
</dbReference>
<keyword evidence="1" id="KW-0812">Transmembrane</keyword>
<dbReference type="GO" id="GO:0016020">
    <property type="term" value="C:membrane"/>
    <property type="evidence" value="ECO:0007669"/>
    <property type="project" value="TreeGrafter"/>
</dbReference>
<gene>
    <name evidence="2" type="ORF">CMV30_08075</name>
</gene>
<dbReference type="Pfam" id="PF06966">
    <property type="entry name" value="DUF1295"/>
    <property type="match status" value="1"/>
</dbReference>
<dbReference type="PANTHER" id="PTHR32251">
    <property type="entry name" value="3-OXO-5-ALPHA-STEROID 4-DEHYDROGENASE"/>
    <property type="match status" value="1"/>
</dbReference>
<evidence type="ECO:0000313" key="2">
    <source>
        <dbReference type="EMBL" id="ATC63910.1"/>
    </source>
</evidence>
<keyword evidence="3" id="KW-1185">Reference proteome</keyword>
<reference evidence="2 3" key="1">
    <citation type="submission" date="2017-09" db="EMBL/GenBank/DDBJ databases">
        <title>Complete genome sequence of Verrucomicrobial strain HZ-65, isolated from freshwater.</title>
        <authorList>
            <person name="Choi A."/>
        </authorList>
    </citation>
    <scope>NUCLEOTIDE SEQUENCE [LARGE SCALE GENOMIC DNA]</scope>
    <source>
        <strain evidence="2 3">HZ-65</strain>
    </source>
</reference>
<sequence>MTALLLPLLALVALCAIFHAVFLLARRIDNYGIVDIAWSYAFAPLALFYALAASTGWAPRRALIATLVTLWSLRLGTHLYRRVMGHHPVEDTRYQTLRETWSANFSSKMAWFFQSQAASVVVLGLPFLLIVRNPAQSFHPLELAASALWLIAVLGESLADAQLAAFRRDPFRHGQVCDRGLWRFSRHPNYFFEWLIWVAYFVFALASPWGCFAIIAPGIILYLLLRVTGIPLAEAQSLRSKGDAYRRYQATTSPFIPWFPKKS</sequence>
<feature type="transmembrane region" description="Helical" evidence="1">
    <location>
        <begin position="36"/>
        <end position="55"/>
    </location>
</feature>
<feature type="transmembrane region" description="Helical" evidence="1">
    <location>
        <begin position="111"/>
        <end position="131"/>
    </location>
</feature>
<dbReference type="AlphaFoldDB" id="A0A290Q9P2"/>
<protein>
    <submittedName>
        <fullName evidence="2">Uncharacterized protein</fullName>
    </submittedName>
</protein>
<evidence type="ECO:0000256" key="1">
    <source>
        <dbReference type="SAM" id="Phobius"/>
    </source>
</evidence>
<dbReference type="Proteomes" id="UP000217265">
    <property type="component" value="Chromosome"/>
</dbReference>
<dbReference type="EMBL" id="CP023344">
    <property type="protein sequence ID" value="ATC63910.1"/>
    <property type="molecule type" value="Genomic_DNA"/>
</dbReference>
<name>A0A290Q9P2_9BACT</name>
<dbReference type="Gene3D" id="1.20.120.1630">
    <property type="match status" value="1"/>
</dbReference>
<dbReference type="RefSeq" id="WP_096055542.1">
    <property type="nucleotide sequence ID" value="NZ_CP023344.1"/>
</dbReference>